<evidence type="ECO:0000313" key="2">
    <source>
        <dbReference type="EMBL" id="KAJ5724821.1"/>
    </source>
</evidence>
<organism evidence="2 3">
    <name type="scientific">Penicillium malachiteum</name>
    <dbReference type="NCBI Taxonomy" id="1324776"/>
    <lineage>
        <taxon>Eukaryota</taxon>
        <taxon>Fungi</taxon>
        <taxon>Dikarya</taxon>
        <taxon>Ascomycota</taxon>
        <taxon>Pezizomycotina</taxon>
        <taxon>Eurotiomycetes</taxon>
        <taxon>Eurotiomycetidae</taxon>
        <taxon>Eurotiales</taxon>
        <taxon>Aspergillaceae</taxon>
        <taxon>Penicillium</taxon>
    </lineage>
</organism>
<dbReference type="Proteomes" id="UP001215712">
    <property type="component" value="Unassembled WGS sequence"/>
</dbReference>
<gene>
    <name evidence="2" type="ORF">N7493_006549</name>
</gene>
<protein>
    <submittedName>
        <fullName evidence="2">Uncharacterized protein</fullName>
    </submittedName>
</protein>
<proteinExistence type="predicted"/>
<comment type="caution">
    <text evidence="2">The sequence shown here is derived from an EMBL/GenBank/DDBJ whole genome shotgun (WGS) entry which is preliminary data.</text>
</comment>
<keyword evidence="3" id="KW-1185">Reference proteome</keyword>
<feature type="compositionally biased region" description="Low complexity" evidence="1">
    <location>
        <begin position="17"/>
        <end position="26"/>
    </location>
</feature>
<dbReference type="AlphaFoldDB" id="A0AAD6HKU2"/>
<feature type="region of interest" description="Disordered" evidence="1">
    <location>
        <begin position="17"/>
        <end position="78"/>
    </location>
</feature>
<reference evidence="2" key="2">
    <citation type="submission" date="2023-01" db="EMBL/GenBank/DDBJ databases">
        <authorList>
            <person name="Petersen C."/>
        </authorList>
    </citation>
    <scope>NUCLEOTIDE SEQUENCE</scope>
    <source>
        <strain evidence="2">IBT 17514</strain>
    </source>
</reference>
<sequence>MVRPSMYTPAVRRATKVVTTTTRSPPAGFWFPGMPRKTRPSGKDSSMAIGYGQCLSSPSSPSPSPAPSGKDSSVQSLSEAEHIKAIGQGQCSPPPCPAIRGILKDPSFHRGGLSRVHFGASSVRTVSRWIVRKRDVFKHTPRRHRVQVSELAHTAQEIELPPLVDEPTQPECDNYSEPFDKSLEEVASQPKPTIRGVIGTLGLSFGFTYLLSKLL</sequence>
<evidence type="ECO:0000313" key="3">
    <source>
        <dbReference type="Proteomes" id="UP001215712"/>
    </source>
</evidence>
<name>A0AAD6HKU2_9EURO</name>
<reference evidence="2" key="1">
    <citation type="journal article" date="2023" name="IMA Fungus">
        <title>Comparative genomic study of the Penicillium genus elucidates a diverse pangenome and 15 lateral gene transfer events.</title>
        <authorList>
            <person name="Petersen C."/>
            <person name="Sorensen T."/>
            <person name="Nielsen M.R."/>
            <person name="Sondergaard T.E."/>
            <person name="Sorensen J.L."/>
            <person name="Fitzpatrick D.A."/>
            <person name="Frisvad J.C."/>
            <person name="Nielsen K.L."/>
        </authorList>
    </citation>
    <scope>NUCLEOTIDE SEQUENCE</scope>
    <source>
        <strain evidence="2">IBT 17514</strain>
    </source>
</reference>
<accession>A0AAD6HKU2</accession>
<dbReference type="EMBL" id="JAQJAN010000008">
    <property type="protein sequence ID" value="KAJ5724821.1"/>
    <property type="molecule type" value="Genomic_DNA"/>
</dbReference>
<evidence type="ECO:0000256" key="1">
    <source>
        <dbReference type="SAM" id="MobiDB-lite"/>
    </source>
</evidence>